<dbReference type="EMBL" id="CP099419">
    <property type="protein sequence ID" value="USW49606.1"/>
    <property type="molecule type" value="Genomic_DNA"/>
</dbReference>
<dbReference type="PANTHER" id="PTHR15002">
    <property type="entry name" value="RIBOSOMAL BIOGENESIS PROTEIN LAS1L"/>
    <property type="match status" value="1"/>
</dbReference>
<evidence type="ECO:0000313" key="1">
    <source>
        <dbReference type="EMBL" id="USW49606.1"/>
    </source>
</evidence>
<dbReference type="GO" id="GO:0090730">
    <property type="term" value="C:Las1 complex"/>
    <property type="evidence" value="ECO:0007669"/>
    <property type="project" value="InterPro"/>
</dbReference>
<keyword evidence="2" id="KW-1185">Reference proteome</keyword>
<dbReference type="GO" id="GO:0030687">
    <property type="term" value="C:preribosome, large subunit precursor"/>
    <property type="evidence" value="ECO:0007669"/>
    <property type="project" value="TreeGrafter"/>
</dbReference>
<sequence>MVKPIITPWRSQTDLLSVREQIYSTSLDDRQRAVSRVMAWKLRGNLPHAVESTALLVDAIIHHFMSSTNSIFSIRAVYSAAFTRFVTGFCDIGRHKERSLEPSSMLDIAKQIGMPLEFVALRHEATHEELPAIQRLVKAAEDALAWLWNVYWSRVDESESDGSVIKSLPELKTRATDVFRTFRASRREVLKSKKPKDQAEETRTTSKTLIRLMDANRLRIRAVADVLVEDKLLIPSKRVLRAPLEGAYLIWDGLLRNMIESSSAFLTALQQSMLTALAEREGPDSKHDANGEALCQWLLHMIEFATSAKQQNAFMREIVAASCVRTSYWLDWLCERVLDISDRDFKEDWQDLVEASRAEQAAAGAQEDVIMRDDEAPSADMVPIIGQASGEGGIERLPWRLQPVAPLGLPIGVIP</sequence>
<evidence type="ECO:0008006" key="3">
    <source>
        <dbReference type="Google" id="ProtNLM"/>
    </source>
</evidence>
<organism evidence="1 2">
    <name type="scientific">Septoria linicola</name>
    <dbReference type="NCBI Taxonomy" id="215465"/>
    <lineage>
        <taxon>Eukaryota</taxon>
        <taxon>Fungi</taxon>
        <taxon>Dikarya</taxon>
        <taxon>Ascomycota</taxon>
        <taxon>Pezizomycotina</taxon>
        <taxon>Dothideomycetes</taxon>
        <taxon>Dothideomycetidae</taxon>
        <taxon>Mycosphaerellales</taxon>
        <taxon>Mycosphaerellaceae</taxon>
        <taxon>Septoria</taxon>
    </lineage>
</organism>
<name>A0A9Q9EFB2_9PEZI</name>
<dbReference type="Pfam" id="PF04031">
    <property type="entry name" value="Las1"/>
    <property type="match status" value="1"/>
</dbReference>
<protein>
    <recommendedName>
        <fullName evidence="3">Las1-domain-containing protein</fullName>
    </recommendedName>
</protein>
<dbReference type="Proteomes" id="UP001056384">
    <property type="component" value="Chromosome 2"/>
</dbReference>
<accession>A0A9Q9EFB2</accession>
<dbReference type="OrthoDB" id="10263222at2759"/>
<proteinExistence type="predicted"/>
<dbReference type="InterPro" id="IPR007174">
    <property type="entry name" value="Las1"/>
</dbReference>
<reference evidence="1" key="1">
    <citation type="submission" date="2022-06" db="EMBL/GenBank/DDBJ databases">
        <title>Complete genome sequences of two strains of the flax pathogen Septoria linicola.</title>
        <authorList>
            <person name="Lapalu N."/>
            <person name="Simon A."/>
            <person name="Demenou B."/>
            <person name="Paumier D."/>
            <person name="Guillot M.-P."/>
            <person name="Gout L."/>
            <person name="Valade R."/>
        </authorList>
    </citation>
    <scope>NUCLEOTIDE SEQUENCE</scope>
    <source>
        <strain evidence="1">SE15195</strain>
    </source>
</reference>
<evidence type="ECO:0000313" key="2">
    <source>
        <dbReference type="Proteomes" id="UP001056384"/>
    </source>
</evidence>
<dbReference type="GO" id="GO:0000470">
    <property type="term" value="P:maturation of LSU-rRNA"/>
    <property type="evidence" value="ECO:0007669"/>
    <property type="project" value="TreeGrafter"/>
</dbReference>
<dbReference type="AlphaFoldDB" id="A0A9Q9EFB2"/>
<dbReference type="PANTHER" id="PTHR15002:SF0">
    <property type="entry name" value="RIBOSOMAL BIOGENESIS PROTEIN LAS1L"/>
    <property type="match status" value="1"/>
</dbReference>
<gene>
    <name evidence="1" type="ORF">Slin15195_G029250</name>
</gene>
<dbReference type="GO" id="GO:0000460">
    <property type="term" value="P:maturation of 5.8S rRNA"/>
    <property type="evidence" value="ECO:0007669"/>
    <property type="project" value="TreeGrafter"/>
</dbReference>
<dbReference type="GO" id="GO:0004519">
    <property type="term" value="F:endonuclease activity"/>
    <property type="evidence" value="ECO:0007669"/>
    <property type="project" value="InterPro"/>
</dbReference>